<feature type="domain" description="5'-3' exonuclease" evidence="19">
    <location>
        <begin position="1"/>
        <end position="257"/>
    </location>
</feature>
<keyword evidence="9 16" id="KW-0378">Hydrolase</keyword>
<dbReference type="SUPFAM" id="SSF56672">
    <property type="entry name" value="DNA/RNA polymerases"/>
    <property type="match status" value="1"/>
</dbReference>
<reference evidence="21 22" key="1">
    <citation type="submission" date="2019-02" db="EMBL/GenBank/DDBJ databases">
        <title>Deep-cultivation of Planctomycetes and their phenomic and genomic characterization uncovers novel biology.</title>
        <authorList>
            <person name="Wiegand S."/>
            <person name="Jogler M."/>
            <person name="Boedeker C."/>
            <person name="Pinto D."/>
            <person name="Vollmers J."/>
            <person name="Rivas-Marin E."/>
            <person name="Kohn T."/>
            <person name="Peeters S.H."/>
            <person name="Heuer A."/>
            <person name="Rast P."/>
            <person name="Oberbeckmann S."/>
            <person name="Bunk B."/>
            <person name="Jeske O."/>
            <person name="Meyerdierks A."/>
            <person name="Storesund J.E."/>
            <person name="Kallscheuer N."/>
            <person name="Luecker S."/>
            <person name="Lage O.M."/>
            <person name="Pohl T."/>
            <person name="Merkel B.J."/>
            <person name="Hornburger P."/>
            <person name="Mueller R.-W."/>
            <person name="Bruemmer F."/>
            <person name="Labrenz M."/>
            <person name="Spormann A.M."/>
            <person name="Op Den Camp H."/>
            <person name="Overmann J."/>
            <person name="Amann R."/>
            <person name="Jetten M.S.M."/>
            <person name="Mascher T."/>
            <person name="Medema M.H."/>
            <person name="Devos D.P."/>
            <person name="Kaster A.-K."/>
            <person name="Ovreas L."/>
            <person name="Rohde M."/>
            <person name="Galperin M.Y."/>
            <person name="Jogler C."/>
        </authorList>
    </citation>
    <scope>NUCLEOTIDE SEQUENCE [LARGE SCALE GENOMIC DNA]</scope>
    <source>
        <strain evidence="21 22">Pan54</strain>
    </source>
</reference>
<dbReference type="InterPro" id="IPR002562">
    <property type="entry name" value="3'-5'_exonuclease_dom"/>
</dbReference>
<organism evidence="21 22">
    <name type="scientific">Rubinisphaera italica</name>
    <dbReference type="NCBI Taxonomy" id="2527969"/>
    <lineage>
        <taxon>Bacteria</taxon>
        <taxon>Pseudomonadati</taxon>
        <taxon>Planctomycetota</taxon>
        <taxon>Planctomycetia</taxon>
        <taxon>Planctomycetales</taxon>
        <taxon>Planctomycetaceae</taxon>
        <taxon>Rubinisphaera</taxon>
    </lineage>
</organism>
<evidence type="ECO:0000256" key="15">
    <source>
        <dbReference type="NCBIfam" id="TIGR00593"/>
    </source>
</evidence>
<dbReference type="Pfam" id="PF01612">
    <property type="entry name" value="DNA_pol_A_exo1"/>
    <property type="match status" value="1"/>
</dbReference>
<dbReference type="Gene3D" id="1.20.1060.10">
    <property type="entry name" value="Taq DNA Polymerase, Chain T, domain 4"/>
    <property type="match status" value="1"/>
</dbReference>
<evidence type="ECO:0000259" key="18">
    <source>
        <dbReference type="SMART" id="SM00474"/>
    </source>
</evidence>
<dbReference type="EC" id="2.7.7.7" evidence="2 15"/>
<evidence type="ECO:0000256" key="14">
    <source>
        <dbReference type="ARBA" id="ARBA00049244"/>
    </source>
</evidence>
<dbReference type="Proteomes" id="UP000316095">
    <property type="component" value="Unassembled WGS sequence"/>
</dbReference>
<dbReference type="EMBL" id="SJPG01000001">
    <property type="protein sequence ID" value="TWT62408.1"/>
    <property type="molecule type" value="Genomic_DNA"/>
</dbReference>
<dbReference type="Gene3D" id="1.10.150.20">
    <property type="entry name" value="5' to 3' exonuclease, C-terminal subdomain"/>
    <property type="match status" value="2"/>
</dbReference>
<evidence type="ECO:0000256" key="6">
    <source>
        <dbReference type="ARBA" id="ARBA00022705"/>
    </source>
</evidence>
<dbReference type="InterPro" id="IPR018320">
    <property type="entry name" value="DNA_polymerase_1"/>
</dbReference>
<dbReference type="GO" id="GO:0008408">
    <property type="term" value="F:3'-5' exonuclease activity"/>
    <property type="evidence" value="ECO:0007669"/>
    <property type="project" value="UniProtKB-UniRule"/>
</dbReference>
<keyword evidence="5 16" id="KW-0548">Nucleotidyltransferase</keyword>
<dbReference type="FunFam" id="1.10.150.20:FF:000003">
    <property type="entry name" value="DNA polymerase I"/>
    <property type="match status" value="1"/>
</dbReference>
<keyword evidence="11 16" id="KW-0239">DNA-directed DNA polymerase</keyword>
<evidence type="ECO:0000256" key="12">
    <source>
        <dbReference type="ARBA" id="ARBA00023125"/>
    </source>
</evidence>
<dbReference type="SMART" id="SM00474">
    <property type="entry name" value="35EXOc"/>
    <property type="match status" value="1"/>
</dbReference>
<dbReference type="SUPFAM" id="SSF88723">
    <property type="entry name" value="PIN domain-like"/>
    <property type="match status" value="1"/>
</dbReference>
<feature type="compositionally biased region" description="Basic and acidic residues" evidence="17">
    <location>
        <begin position="311"/>
        <end position="320"/>
    </location>
</feature>
<dbReference type="GO" id="GO:0006261">
    <property type="term" value="P:DNA-templated DNA replication"/>
    <property type="evidence" value="ECO:0007669"/>
    <property type="project" value="UniProtKB-UniRule"/>
</dbReference>
<evidence type="ECO:0000313" key="22">
    <source>
        <dbReference type="Proteomes" id="UP000316095"/>
    </source>
</evidence>
<dbReference type="SMART" id="SM00279">
    <property type="entry name" value="HhH2"/>
    <property type="match status" value="1"/>
</dbReference>
<dbReference type="InterPro" id="IPR020046">
    <property type="entry name" value="5-3_exonucl_a-hlix_arch_N"/>
</dbReference>
<evidence type="ECO:0000256" key="3">
    <source>
        <dbReference type="ARBA" id="ARBA00020311"/>
    </source>
</evidence>
<dbReference type="NCBIfam" id="TIGR00593">
    <property type="entry name" value="pola"/>
    <property type="match status" value="1"/>
</dbReference>
<evidence type="ECO:0000256" key="11">
    <source>
        <dbReference type="ARBA" id="ARBA00022932"/>
    </source>
</evidence>
<keyword evidence="22" id="KW-1185">Reference proteome</keyword>
<dbReference type="InterPro" id="IPR012337">
    <property type="entry name" value="RNaseH-like_sf"/>
</dbReference>
<dbReference type="InterPro" id="IPR008918">
    <property type="entry name" value="HhH2"/>
</dbReference>
<evidence type="ECO:0000259" key="19">
    <source>
        <dbReference type="SMART" id="SM00475"/>
    </source>
</evidence>
<comment type="similarity">
    <text evidence="1 16">Belongs to the DNA polymerase type-A family.</text>
</comment>
<keyword evidence="4 16" id="KW-0808">Transferase</keyword>
<comment type="caution">
    <text evidence="21">The sequence shown here is derived from an EMBL/GenBank/DDBJ whole genome shotgun (WGS) entry which is preliminary data.</text>
</comment>
<dbReference type="Pfam" id="PF01367">
    <property type="entry name" value="5_3_exonuc"/>
    <property type="match status" value="1"/>
</dbReference>
<dbReference type="RefSeq" id="WP_146504267.1">
    <property type="nucleotide sequence ID" value="NZ_SJPG01000001.1"/>
</dbReference>
<dbReference type="Pfam" id="PF00476">
    <property type="entry name" value="DNA_pol_A"/>
    <property type="match status" value="1"/>
</dbReference>
<dbReference type="SMART" id="SM00475">
    <property type="entry name" value="53EXOc"/>
    <property type="match status" value="1"/>
</dbReference>
<dbReference type="InterPro" id="IPR029060">
    <property type="entry name" value="PIN-like_dom_sf"/>
</dbReference>
<dbReference type="PRINTS" id="PR00868">
    <property type="entry name" value="DNAPOLI"/>
</dbReference>
<keyword evidence="8 16" id="KW-0227">DNA damage</keyword>
<dbReference type="FunFam" id="1.20.1060.10:FF:000001">
    <property type="entry name" value="DNA polymerase I"/>
    <property type="match status" value="1"/>
</dbReference>
<dbReference type="FunFam" id="1.10.150.20:FF:000002">
    <property type="entry name" value="DNA polymerase I"/>
    <property type="match status" value="1"/>
</dbReference>
<keyword evidence="6 16" id="KW-0235">DNA replication</keyword>
<dbReference type="Gene3D" id="3.30.420.10">
    <property type="entry name" value="Ribonuclease H-like superfamily/Ribonuclease H"/>
    <property type="match status" value="1"/>
</dbReference>
<dbReference type="CDD" id="cd09898">
    <property type="entry name" value="H3TH_53EXO"/>
    <property type="match status" value="1"/>
</dbReference>
<dbReference type="CDD" id="cd06139">
    <property type="entry name" value="DNA_polA_I_Ecoli_like_exo"/>
    <property type="match status" value="1"/>
</dbReference>
<evidence type="ECO:0000256" key="17">
    <source>
        <dbReference type="SAM" id="MobiDB-lite"/>
    </source>
</evidence>
<feature type="domain" description="DNA-directed DNA polymerase family A palm" evidence="20">
    <location>
        <begin position="692"/>
        <end position="899"/>
    </location>
</feature>
<feature type="domain" description="3'-5' exonuclease" evidence="18">
    <location>
        <begin position="340"/>
        <end position="525"/>
    </location>
</feature>
<dbReference type="CDD" id="cd09859">
    <property type="entry name" value="PIN_53EXO"/>
    <property type="match status" value="1"/>
</dbReference>
<dbReference type="PROSITE" id="PS00447">
    <property type="entry name" value="DNA_POLYMERASE_A"/>
    <property type="match status" value="1"/>
</dbReference>
<dbReference type="PANTHER" id="PTHR10133">
    <property type="entry name" value="DNA POLYMERASE I"/>
    <property type="match status" value="1"/>
</dbReference>
<evidence type="ECO:0000313" key="21">
    <source>
        <dbReference type="EMBL" id="TWT62408.1"/>
    </source>
</evidence>
<keyword evidence="12 16" id="KW-0238">DNA-binding</keyword>
<evidence type="ECO:0000256" key="1">
    <source>
        <dbReference type="ARBA" id="ARBA00007705"/>
    </source>
</evidence>
<dbReference type="InterPro" id="IPR001098">
    <property type="entry name" value="DNA-dir_DNA_pol_A_palm_dom"/>
</dbReference>
<evidence type="ECO:0000256" key="7">
    <source>
        <dbReference type="ARBA" id="ARBA00022722"/>
    </source>
</evidence>
<dbReference type="InterPro" id="IPR019760">
    <property type="entry name" value="DNA-dir_DNA_pol_A_CS"/>
</dbReference>
<dbReference type="InterPro" id="IPR036279">
    <property type="entry name" value="5-3_exonuclease_C_sf"/>
</dbReference>
<dbReference type="GO" id="GO:0003677">
    <property type="term" value="F:DNA binding"/>
    <property type="evidence" value="ECO:0007669"/>
    <property type="project" value="UniProtKB-UniRule"/>
</dbReference>
<dbReference type="GO" id="GO:0008409">
    <property type="term" value="F:5'-3' exonuclease activity"/>
    <property type="evidence" value="ECO:0007669"/>
    <property type="project" value="UniProtKB-UniRule"/>
</dbReference>
<dbReference type="GO" id="GO:0003887">
    <property type="term" value="F:DNA-directed DNA polymerase activity"/>
    <property type="evidence" value="ECO:0007669"/>
    <property type="project" value="UniProtKB-UniRule"/>
</dbReference>
<evidence type="ECO:0000256" key="16">
    <source>
        <dbReference type="RuleBase" id="RU004460"/>
    </source>
</evidence>
<dbReference type="Pfam" id="PF02739">
    <property type="entry name" value="5_3_exonuc_N"/>
    <property type="match status" value="1"/>
</dbReference>
<dbReference type="GO" id="GO:0006302">
    <property type="term" value="P:double-strand break repair"/>
    <property type="evidence" value="ECO:0007669"/>
    <property type="project" value="TreeGrafter"/>
</dbReference>
<dbReference type="InterPro" id="IPR002298">
    <property type="entry name" value="DNA_polymerase_A"/>
</dbReference>
<dbReference type="SUPFAM" id="SSF47807">
    <property type="entry name" value="5' to 3' exonuclease, C-terminal subdomain"/>
    <property type="match status" value="1"/>
</dbReference>
<comment type="catalytic activity">
    <reaction evidence="14 16">
        <text>DNA(n) + a 2'-deoxyribonucleoside 5'-triphosphate = DNA(n+1) + diphosphate</text>
        <dbReference type="Rhea" id="RHEA:22508"/>
        <dbReference type="Rhea" id="RHEA-COMP:17339"/>
        <dbReference type="Rhea" id="RHEA-COMP:17340"/>
        <dbReference type="ChEBI" id="CHEBI:33019"/>
        <dbReference type="ChEBI" id="CHEBI:61560"/>
        <dbReference type="ChEBI" id="CHEBI:173112"/>
        <dbReference type="EC" id="2.7.7.7"/>
    </reaction>
</comment>
<dbReference type="InterPro" id="IPR020045">
    <property type="entry name" value="DNA_polI_H3TH"/>
</dbReference>
<comment type="function">
    <text evidence="16">In addition to polymerase activity, this DNA polymerase exhibits 3'-5' and 5'-3' exonuclease activity.</text>
</comment>
<evidence type="ECO:0000256" key="2">
    <source>
        <dbReference type="ARBA" id="ARBA00012417"/>
    </source>
</evidence>
<protein>
    <recommendedName>
        <fullName evidence="3 15">DNA polymerase I</fullName>
        <ecNumber evidence="2 15">2.7.7.7</ecNumber>
    </recommendedName>
</protein>
<evidence type="ECO:0000256" key="8">
    <source>
        <dbReference type="ARBA" id="ARBA00022763"/>
    </source>
</evidence>
<dbReference type="InterPro" id="IPR036397">
    <property type="entry name" value="RNaseH_sf"/>
</dbReference>
<sequence length="935" mass="104916">MPETLYIIDTFSLMFQVYHAIPPMTSPAGQATNAVFGFTRDLFTILKKKPDFLLCALDSEGPGVRSDWYPEYKAQRTEMPEDLRPQIPMITSMIEGFGIPVVHHSGWEADDIIATLTRQAEAEGIQVRIVSSDKDCRQLLSDQVQMFNCRKGEYFGAEQLRDVWNIRPEQVIDFQSLVGDSVDNVPGVPLVGPKKATILLEQFGDLEGVLANAEKAPGKKLRENLVEFAEQARISKRLVTLRTDLPLDFPMESARVGNYDIDTLQQLFLDYGFRRFREDLYQLTGGASDVDLPEEGQSSSKKQSRSLFNDASEKNTSKEADAVAEYSRGKQFAFNDTGNWQIIRDDDELQTLIEACRQAKEICIDLETTSVTAMRAEIVGWAVSIEPGTAWYIPIQAPFGLATLPHREVLELFKPLLESPEIEISNQNIKYDMLVWKRCGVEVKNIGMDPMVGHYLLDAGARSHGLDALADEFLKHRMIPISDLIGKGKNQKKMFEVDVERVGEYAAEDADVSLQLCHIMRSELQNQGLWDLYADVERPLIPVLADMEFAGIRVDDRELFTQSRQAGVRIDELLGELETEAGRKFNPDSPKQLRELLFDEIGLPAQKRTKTGPSTDQSVLEKLALMHPLPAKIMEYRQLAKLKGTYLDTLPKLIHPETGRIHASFNQVVAATGRLSSSDPNLQNIPIRTPEGRQIRKAFIPGESGWELLCCDYSQIELRMLAHFSGDEALREAFLTGKDIHTAVAAEVFEIDEENVDSDMRRVAKAVNFGVIYGQSPYGLAAALNIPQEQAAEFIDSYFGRYPGVEKFIEETLEKCHRTGYAYTILGRRRPITGIKNTTGRNRNMPERTAINTVIQGSAADLIKLAMLKVHESLNASDLQGKMLLQIHDELVFESPVAEIDNLATLAKSNMEAAMELDVPLVVDMKHGENWLDAE</sequence>
<dbReference type="Gene3D" id="3.40.50.1010">
    <property type="entry name" value="5'-nuclease"/>
    <property type="match status" value="1"/>
</dbReference>
<evidence type="ECO:0000256" key="13">
    <source>
        <dbReference type="ARBA" id="ARBA00023204"/>
    </source>
</evidence>
<dbReference type="OrthoDB" id="9806424at2"/>
<keyword evidence="10 16" id="KW-0269">Exonuclease</keyword>
<accession>A0A5C5XI82</accession>
<evidence type="ECO:0000256" key="5">
    <source>
        <dbReference type="ARBA" id="ARBA00022695"/>
    </source>
</evidence>
<evidence type="ECO:0000259" key="20">
    <source>
        <dbReference type="SMART" id="SM00482"/>
    </source>
</evidence>
<evidence type="ECO:0000256" key="9">
    <source>
        <dbReference type="ARBA" id="ARBA00022801"/>
    </source>
</evidence>
<evidence type="ECO:0000256" key="10">
    <source>
        <dbReference type="ARBA" id="ARBA00022839"/>
    </source>
</evidence>
<dbReference type="InterPro" id="IPR043502">
    <property type="entry name" value="DNA/RNA_pol_sf"/>
</dbReference>
<dbReference type="CDD" id="cd08637">
    <property type="entry name" value="DNA_pol_A_pol_I_C"/>
    <property type="match status" value="1"/>
</dbReference>
<dbReference type="SUPFAM" id="SSF53098">
    <property type="entry name" value="Ribonuclease H-like"/>
    <property type="match status" value="1"/>
</dbReference>
<name>A0A5C5XI82_9PLAN</name>
<feature type="compositionally biased region" description="Polar residues" evidence="17">
    <location>
        <begin position="296"/>
        <end position="309"/>
    </location>
</feature>
<dbReference type="InterPro" id="IPR002421">
    <property type="entry name" value="5-3_exonuclease"/>
</dbReference>
<evidence type="ECO:0000256" key="4">
    <source>
        <dbReference type="ARBA" id="ARBA00022679"/>
    </source>
</evidence>
<dbReference type="SMART" id="SM00482">
    <property type="entry name" value="POLAc"/>
    <property type="match status" value="1"/>
</dbReference>
<dbReference type="NCBIfam" id="NF004397">
    <property type="entry name" value="PRK05755.1"/>
    <property type="match status" value="1"/>
</dbReference>
<feature type="region of interest" description="Disordered" evidence="17">
    <location>
        <begin position="287"/>
        <end position="320"/>
    </location>
</feature>
<dbReference type="PANTHER" id="PTHR10133:SF27">
    <property type="entry name" value="DNA POLYMERASE NU"/>
    <property type="match status" value="1"/>
</dbReference>
<keyword evidence="13 16" id="KW-0234">DNA repair</keyword>
<proteinExistence type="inferred from homology"/>
<dbReference type="AlphaFoldDB" id="A0A5C5XI82"/>
<gene>
    <name evidence="16 21" type="primary">polA</name>
    <name evidence="21" type="ORF">Pan54_31500</name>
</gene>
<dbReference type="Gene3D" id="3.30.70.370">
    <property type="match status" value="1"/>
</dbReference>
<keyword evidence="7" id="KW-0540">Nuclease</keyword>